<reference evidence="4" key="1">
    <citation type="submission" date="2016-10" db="EMBL/GenBank/DDBJ databases">
        <authorList>
            <person name="Varghese N."/>
            <person name="Submissions S."/>
        </authorList>
    </citation>
    <scope>NUCLEOTIDE SEQUENCE [LARGE SCALE GENOMIC DNA]</scope>
    <source>
        <strain evidence="4">CGMCC 1.6444</strain>
    </source>
</reference>
<dbReference type="Proteomes" id="UP000199075">
    <property type="component" value="Unassembled WGS sequence"/>
</dbReference>
<dbReference type="STRING" id="419597.SAMN04487957_103107"/>
<dbReference type="AlphaFoldDB" id="A0A1H0G835"/>
<dbReference type="PROSITE" id="PS51257">
    <property type="entry name" value="PROKAR_LIPOPROTEIN"/>
    <property type="match status" value="1"/>
</dbReference>
<feature type="region of interest" description="Disordered" evidence="1">
    <location>
        <begin position="37"/>
        <end position="64"/>
    </location>
</feature>
<proteinExistence type="predicted"/>
<accession>A0A1H0G835</accession>
<evidence type="ECO:0000256" key="1">
    <source>
        <dbReference type="SAM" id="MobiDB-lite"/>
    </source>
</evidence>
<feature type="chain" id="PRO_5011661501" evidence="2">
    <location>
        <begin position="18"/>
        <end position="64"/>
    </location>
</feature>
<organism evidence="3 4">
    <name type="scientific">Halomonas shengliensis</name>
    <dbReference type="NCBI Taxonomy" id="419597"/>
    <lineage>
        <taxon>Bacteria</taxon>
        <taxon>Pseudomonadati</taxon>
        <taxon>Pseudomonadota</taxon>
        <taxon>Gammaproteobacteria</taxon>
        <taxon>Oceanospirillales</taxon>
        <taxon>Halomonadaceae</taxon>
        <taxon>Halomonas</taxon>
    </lineage>
</organism>
<gene>
    <name evidence="3" type="ORF">SAMN04487957_103107</name>
</gene>
<name>A0A1H0G835_9GAMM</name>
<protein>
    <submittedName>
        <fullName evidence="3">Uncharacterized protein</fullName>
    </submittedName>
</protein>
<dbReference type="RefSeq" id="WP_089677418.1">
    <property type="nucleotide sequence ID" value="NZ_FNIV01000003.1"/>
</dbReference>
<keyword evidence="2" id="KW-0732">Signal</keyword>
<keyword evidence="4" id="KW-1185">Reference proteome</keyword>
<evidence type="ECO:0000313" key="4">
    <source>
        <dbReference type="Proteomes" id="UP000199075"/>
    </source>
</evidence>
<dbReference type="EMBL" id="FNIV01000003">
    <property type="protein sequence ID" value="SDO03042.1"/>
    <property type="molecule type" value="Genomic_DNA"/>
</dbReference>
<feature type="signal peptide" evidence="2">
    <location>
        <begin position="1"/>
        <end position="17"/>
    </location>
</feature>
<dbReference type="OrthoDB" id="6173744at2"/>
<evidence type="ECO:0000256" key="2">
    <source>
        <dbReference type="SAM" id="SignalP"/>
    </source>
</evidence>
<sequence length="64" mass="7169">MFIARPLIAALALTLLAGCTTYTYPDRESETVWGVPAEDETLTSEERQNAPTRYRVPGELPETR</sequence>
<evidence type="ECO:0000313" key="3">
    <source>
        <dbReference type="EMBL" id="SDO03042.1"/>
    </source>
</evidence>